<dbReference type="Proteomes" id="UP000058925">
    <property type="component" value="Chromosome"/>
</dbReference>
<protein>
    <submittedName>
        <fullName evidence="2">Uncharacterized protein</fullName>
    </submittedName>
</protein>
<keyword evidence="3" id="KW-1185">Reference proteome</keyword>
<dbReference type="EMBL" id="CP012850">
    <property type="protein sequence ID" value="ALI36370.1"/>
    <property type="molecule type" value="Genomic_DNA"/>
</dbReference>
<accession>A0A654M000</accession>
<gene>
    <name evidence="2" type="ORF">NMY3_02170</name>
</gene>
<evidence type="ECO:0000313" key="2">
    <source>
        <dbReference type="EMBL" id="ALI36370.1"/>
    </source>
</evidence>
<evidence type="ECO:0000256" key="1">
    <source>
        <dbReference type="SAM" id="Phobius"/>
    </source>
</evidence>
<organism evidence="2 3">
    <name type="scientific">Candidatus Nitrosocosmicus oleophilus</name>
    <dbReference type="NCBI Taxonomy" id="1353260"/>
    <lineage>
        <taxon>Archaea</taxon>
        <taxon>Nitrososphaerota</taxon>
        <taxon>Nitrososphaeria</taxon>
        <taxon>Nitrososphaerales</taxon>
        <taxon>Nitrososphaeraceae</taxon>
        <taxon>Candidatus Nitrosocosmicus</taxon>
    </lineage>
</organism>
<keyword evidence="1" id="KW-0812">Transmembrane</keyword>
<dbReference type="KEGG" id="taa:NMY3_02170"/>
<keyword evidence="1" id="KW-1133">Transmembrane helix</keyword>
<sequence>MREFKKRGYLYVTNMFLAVTWLIQGITTFNQFVSEQNEHDQPVAMNLFWN</sequence>
<dbReference type="AlphaFoldDB" id="A0A654M000"/>
<proteinExistence type="predicted"/>
<feature type="transmembrane region" description="Helical" evidence="1">
    <location>
        <begin position="9"/>
        <end position="27"/>
    </location>
</feature>
<evidence type="ECO:0000313" key="3">
    <source>
        <dbReference type="Proteomes" id="UP000058925"/>
    </source>
</evidence>
<name>A0A654M000_9ARCH</name>
<reference evidence="3" key="1">
    <citation type="submission" date="2015-10" db="EMBL/GenBank/DDBJ databases">
        <title>Niche specialization of a soil ammonia-oxidizing archaeon, Candidatus Nitrosocosmicus oleophilus.</title>
        <authorList>
            <person name="Jung M.-Y."/>
            <person name="Rhee S.-K."/>
        </authorList>
    </citation>
    <scope>NUCLEOTIDE SEQUENCE [LARGE SCALE GENOMIC DNA]</scope>
    <source>
        <strain evidence="3">MY3</strain>
    </source>
</reference>
<keyword evidence="1" id="KW-0472">Membrane</keyword>